<dbReference type="EMBL" id="KV417526">
    <property type="protein sequence ID" value="KZP24441.1"/>
    <property type="molecule type" value="Genomic_DNA"/>
</dbReference>
<dbReference type="AlphaFoldDB" id="A0A166MXY3"/>
<accession>A0A166MXY3</accession>
<organism evidence="2 3">
    <name type="scientific">Athelia psychrophila</name>
    <dbReference type="NCBI Taxonomy" id="1759441"/>
    <lineage>
        <taxon>Eukaryota</taxon>
        <taxon>Fungi</taxon>
        <taxon>Dikarya</taxon>
        <taxon>Basidiomycota</taxon>
        <taxon>Agaricomycotina</taxon>
        <taxon>Agaricomycetes</taxon>
        <taxon>Agaricomycetidae</taxon>
        <taxon>Atheliales</taxon>
        <taxon>Atheliaceae</taxon>
        <taxon>Athelia</taxon>
    </lineage>
</organism>
<reference evidence="2 3" key="1">
    <citation type="journal article" date="2016" name="Mol. Biol. Evol.">
        <title>Comparative Genomics of Early-Diverging Mushroom-Forming Fungi Provides Insights into the Origins of Lignocellulose Decay Capabilities.</title>
        <authorList>
            <person name="Nagy L.G."/>
            <person name="Riley R."/>
            <person name="Tritt A."/>
            <person name="Adam C."/>
            <person name="Daum C."/>
            <person name="Floudas D."/>
            <person name="Sun H."/>
            <person name="Yadav J.S."/>
            <person name="Pangilinan J."/>
            <person name="Larsson K.H."/>
            <person name="Matsuura K."/>
            <person name="Barry K."/>
            <person name="Labutti K."/>
            <person name="Kuo R."/>
            <person name="Ohm R.A."/>
            <person name="Bhattacharya S.S."/>
            <person name="Shirouzu T."/>
            <person name="Yoshinaga Y."/>
            <person name="Martin F.M."/>
            <person name="Grigoriev I.V."/>
            <person name="Hibbett D.S."/>
        </authorList>
    </citation>
    <scope>NUCLEOTIDE SEQUENCE [LARGE SCALE GENOMIC DNA]</scope>
    <source>
        <strain evidence="2 3">CBS 109695</strain>
    </source>
</reference>
<keyword evidence="3" id="KW-1185">Reference proteome</keyword>
<evidence type="ECO:0000313" key="3">
    <source>
        <dbReference type="Proteomes" id="UP000076532"/>
    </source>
</evidence>
<proteinExistence type="predicted"/>
<evidence type="ECO:0000256" key="1">
    <source>
        <dbReference type="SAM" id="MobiDB-lite"/>
    </source>
</evidence>
<sequence length="263" mass="28922">MDQHCNYNWLLFSSSCIPTTANNIPSPHTPRQRPSPRGPNTTPTISITPNTAIMSPLATTPLAQTAGCSPTFFPCSAAATCALLFRSTRSDAPAATTAETCPWLTENTSGKGKKMLWSVSEICVGMAFCAMEVCFFATDVALDPGAENDVEYRAGLHCPRSRPRRRGYFLYIQSSLEPFGLEDLGPNPQPVPQLPLRPHRIAPPSFLIAVRHHPCHHPRSRLHSTLVIIAHAGLPQGTYRPLRRLIQIPHARSLRQQRIKGCS</sequence>
<evidence type="ECO:0000313" key="2">
    <source>
        <dbReference type="EMBL" id="KZP24441.1"/>
    </source>
</evidence>
<feature type="region of interest" description="Disordered" evidence="1">
    <location>
        <begin position="22"/>
        <end position="44"/>
    </location>
</feature>
<protein>
    <submittedName>
        <fullName evidence="2">Uncharacterized protein</fullName>
    </submittedName>
</protein>
<name>A0A166MXY3_9AGAM</name>
<gene>
    <name evidence="2" type="ORF">FIBSPDRAFT_857117</name>
</gene>
<dbReference type="Proteomes" id="UP000076532">
    <property type="component" value="Unassembled WGS sequence"/>
</dbReference>